<evidence type="ECO:0000259" key="3">
    <source>
        <dbReference type="PROSITE" id="PS51096"/>
    </source>
</evidence>
<dbReference type="PROSITE" id="PS51096">
    <property type="entry name" value="PTS_EIIA_TYPE_4"/>
    <property type="match status" value="1"/>
</dbReference>
<dbReference type="Gene3D" id="3.40.50.510">
    <property type="entry name" value="Phosphotransferase system, mannose-type IIA component"/>
    <property type="match status" value="1"/>
</dbReference>
<keyword evidence="5" id="KW-1185">Reference proteome</keyword>
<dbReference type="RefSeq" id="WP_073372128.1">
    <property type="nucleotide sequence ID" value="NZ_CP017813.1"/>
</dbReference>
<dbReference type="Pfam" id="PF03610">
    <property type="entry name" value="EIIA-man"/>
    <property type="match status" value="1"/>
</dbReference>
<protein>
    <recommendedName>
        <fullName evidence="3">PTS EIIA type-4 domain-containing protein</fullName>
    </recommendedName>
</protein>
<dbReference type="AlphaFoldDB" id="A0A1L4FR92"/>
<name>A0A1L4FR92_9BACT</name>
<dbReference type="GO" id="GO:0016740">
    <property type="term" value="F:transferase activity"/>
    <property type="evidence" value="ECO:0007669"/>
    <property type="project" value="UniProtKB-KW"/>
</dbReference>
<feature type="transmembrane region" description="Helical" evidence="2">
    <location>
        <begin position="86"/>
        <end position="106"/>
    </location>
</feature>
<dbReference type="KEGG" id="mpul:BLA55_00225"/>
<accession>A0A1L4FR92</accession>
<evidence type="ECO:0000313" key="4">
    <source>
        <dbReference type="EMBL" id="APJ38123.1"/>
    </source>
</evidence>
<organism evidence="4 5">
    <name type="scientific">Mycoplasmopsis pullorum</name>
    <dbReference type="NCBI Taxonomy" id="48003"/>
    <lineage>
        <taxon>Bacteria</taxon>
        <taxon>Bacillati</taxon>
        <taxon>Mycoplasmatota</taxon>
        <taxon>Mycoplasmoidales</taxon>
        <taxon>Metamycoplasmataceae</taxon>
        <taxon>Mycoplasmopsis</taxon>
    </lineage>
</organism>
<dbReference type="Proteomes" id="UP000184322">
    <property type="component" value="Chromosome"/>
</dbReference>
<dbReference type="GO" id="GO:0009401">
    <property type="term" value="P:phosphoenolpyruvate-dependent sugar phosphotransferase system"/>
    <property type="evidence" value="ECO:0007669"/>
    <property type="project" value="InterPro"/>
</dbReference>
<evidence type="ECO:0000256" key="1">
    <source>
        <dbReference type="ARBA" id="ARBA00022679"/>
    </source>
</evidence>
<dbReference type="InterPro" id="IPR004701">
    <property type="entry name" value="PTS_EIIA_man-typ"/>
</dbReference>
<dbReference type="SUPFAM" id="SSF53062">
    <property type="entry name" value="PTS system fructose IIA component-like"/>
    <property type="match status" value="1"/>
</dbReference>
<dbReference type="OrthoDB" id="6578004at2"/>
<sequence>MKYRVLIIGHAEFPQGVRSFLEFVGGFEEGIQHFFINDEHPTNELREKLEAYFADDTPTLVFADLPGGSPHITIVDYLSTAQKKNVLVYAGLSVALMLDLTFKALIFGANDHAEMVEYCKEKFENLNRFSMQNIF</sequence>
<dbReference type="GO" id="GO:0016020">
    <property type="term" value="C:membrane"/>
    <property type="evidence" value="ECO:0007669"/>
    <property type="project" value="InterPro"/>
</dbReference>
<dbReference type="EMBL" id="CP017813">
    <property type="protein sequence ID" value="APJ38123.1"/>
    <property type="molecule type" value="Genomic_DNA"/>
</dbReference>
<keyword evidence="2" id="KW-0472">Membrane</keyword>
<keyword evidence="2" id="KW-1133">Transmembrane helix</keyword>
<reference evidence="5" key="1">
    <citation type="submission" date="2016-10" db="EMBL/GenBank/DDBJ databases">
        <authorList>
            <person name="Beylefeld A."/>
            <person name="Abolnik C."/>
        </authorList>
    </citation>
    <scope>NUCLEOTIDE SEQUENCE [LARGE SCALE GENOMIC DNA]</scope>
    <source>
        <strain evidence="5">B359_6</strain>
    </source>
</reference>
<proteinExistence type="predicted"/>
<dbReference type="STRING" id="48003.BLA55_00225"/>
<evidence type="ECO:0000256" key="2">
    <source>
        <dbReference type="SAM" id="Phobius"/>
    </source>
</evidence>
<dbReference type="InterPro" id="IPR036662">
    <property type="entry name" value="PTS_EIIA_man-typ_sf"/>
</dbReference>
<evidence type="ECO:0000313" key="5">
    <source>
        <dbReference type="Proteomes" id="UP000184322"/>
    </source>
</evidence>
<feature type="domain" description="PTS EIIA type-4" evidence="3">
    <location>
        <begin position="2"/>
        <end position="134"/>
    </location>
</feature>
<gene>
    <name evidence="4" type="ORF">BLA55_00225</name>
</gene>
<keyword evidence="2" id="KW-0812">Transmembrane</keyword>
<keyword evidence="1" id="KW-0808">Transferase</keyword>